<keyword evidence="3" id="KW-1185">Reference proteome</keyword>
<evidence type="ECO:0000256" key="1">
    <source>
        <dbReference type="SAM" id="MobiDB-lite"/>
    </source>
</evidence>
<proteinExistence type="predicted"/>
<feature type="compositionally biased region" description="Basic and acidic residues" evidence="1">
    <location>
        <begin position="168"/>
        <end position="180"/>
    </location>
</feature>
<feature type="compositionally biased region" description="Polar residues" evidence="1">
    <location>
        <begin position="97"/>
        <end position="110"/>
    </location>
</feature>
<sequence length="598" mass="64349">MISMSSPYMNSSYHKQQQYGAGQSQIHLGALNHPHNPHSQQQRHYETAPIQHHAHSATQHQYDMDIDAVYHPSYTHGAQGQQQIQSPTFSPPLGSQHHIQQRLNQPQSESAAVCDPRFVSGHHDFYSSSQQNVRATGGPHPHARYSNSSGTTTSASDSSPSSPAGADGHVDVHPIVKVEGDSTSDTFSSSPQSHSLSVVIPPNTIFEGIRPSTKRKCSSASESSQSGFFDPEYSLVSAVRVELDGGHDGVVSPTALISPLERTELDQLPPQDGDVDNDGYSDADGESEEYEYEDPNDPEFVPRSRPSVPRRTSHQHLSSDQHHSPQQSWLGVPIGRRRAATSPSVALSQTYSPQPSYPWGYSHDSMGSPPGGVFSSNISSSGGAVRHRAGTTSTTVDHSHRYNPYPTAGYTSNASYEAPQSIAHSTSYESSTSFTDELTYPTHHQPTYPPSLELSLHSLRSRRASTSTTTSTTTPNTPLTPLTPLSTGDGGMGVHVHGYSTRSGGVSHSYSAHPGSSYDSSSSGLLNGSNGHLSLHGDGMGGPNKRRSRPSTSLPVPVPVPNLTKKSRGRRVPTVYSSTSSHNSGATRYSQFSVDQIY</sequence>
<dbReference type="EMBL" id="JBBXMP010000012">
    <property type="protein sequence ID" value="KAL0069464.1"/>
    <property type="molecule type" value="Genomic_DNA"/>
</dbReference>
<dbReference type="Proteomes" id="UP001437256">
    <property type="component" value="Unassembled WGS sequence"/>
</dbReference>
<feature type="compositionally biased region" description="Low complexity" evidence="1">
    <location>
        <begin position="181"/>
        <end position="197"/>
    </location>
</feature>
<feature type="compositionally biased region" description="Polar residues" evidence="1">
    <location>
        <begin position="575"/>
        <end position="598"/>
    </location>
</feature>
<gene>
    <name evidence="2" type="ORF">AAF712_003499</name>
</gene>
<feature type="compositionally biased region" description="Low complexity" evidence="1">
    <location>
        <begin position="298"/>
        <end position="316"/>
    </location>
</feature>
<name>A0ABR3A809_9AGAR</name>
<feature type="compositionally biased region" description="Low complexity" evidence="1">
    <location>
        <begin position="509"/>
        <end position="537"/>
    </location>
</feature>
<feature type="compositionally biased region" description="Low complexity" evidence="1">
    <location>
        <begin position="148"/>
        <end position="167"/>
    </location>
</feature>
<feature type="region of interest" description="Disordered" evidence="1">
    <location>
        <begin position="362"/>
        <end position="598"/>
    </location>
</feature>
<feature type="region of interest" description="Disordered" evidence="1">
    <location>
        <begin position="245"/>
        <end position="334"/>
    </location>
</feature>
<feature type="region of interest" description="Disordered" evidence="1">
    <location>
        <begin position="75"/>
        <end position="111"/>
    </location>
</feature>
<reference evidence="2 3" key="1">
    <citation type="submission" date="2024-05" db="EMBL/GenBank/DDBJ databases">
        <title>A draft genome resource for the thread blight pathogen Marasmius tenuissimus strain MS-2.</title>
        <authorList>
            <person name="Yulfo-Soto G.E."/>
            <person name="Baruah I.K."/>
            <person name="Amoako-Attah I."/>
            <person name="Bukari Y."/>
            <person name="Meinhardt L.W."/>
            <person name="Bailey B.A."/>
            <person name="Cohen S.P."/>
        </authorList>
    </citation>
    <scope>NUCLEOTIDE SEQUENCE [LARGE SCALE GENOMIC DNA]</scope>
    <source>
        <strain evidence="2 3">MS-2</strain>
    </source>
</reference>
<feature type="compositionally biased region" description="Polar residues" evidence="1">
    <location>
        <begin position="422"/>
        <end position="436"/>
    </location>
</feature>
<accession>A0ABR3A809</accession>
<feature type="compositionally biased region" description="Low complexity" evidence="1">
    <location>
        <begin position="439"/>
        <end position="487"/>
    </location>
</feature>
<evidence type="ECO:0000313" key="3">
    <source>
        <dbReference type="Proteomes" id="UP001437256"/>
    </source>
</evidence>
<feature type="region of interest" description="Disordered" evidence="1">
    <location>
        <begin position="1"/>
        <end position="59"/>
    </location>
</feature>
<feature type="compositionally biased region" description="Polar residues" evidence="1">
    <location>
        <begin position="76"/>
        <end position="88"/>
    </location>
</feature>
<feature type="compositionally biased region" description="Acidic residues" evidence="1">
    <location>
        <begin position="273"/>
        <end position="297"/>
    </location>
</feature>
<feature type="region of interest" description="Disordered" evidence="1">
    <location>
        <begin position="129"/>
        <end position="231"/>
    </location>
</feature>
<feature type="compositionally biased region" description="Polar residues" evidence="1">
    <location>
        <begin position="1"/>
        <end position="26"/>
    </location>
</feature>
<comment type="caution">
    <text evidence="2">The sequence shown here is derived from an EMBL/GenBank/DDBJ whole genome shotgun (WGS) entry which is preliminary data.</text>
</comment>
<organism evidence="2 3">
    <name type="scientific">Marasmius tenuissimus</name>
    <dbReference type="NCBI Taxonomy" id="585030"/>
    <lineage>
        <taxon>Eukaryota</taxon>
        <taxon>Fungi</taxon>
        <taxon>Dikarya</taxon>
        <taxon>Basidiomycota</taxon>
        <taxon>Agaricomycotina</taxon>
        <taxon>Agaricomycetes</taxon>
        <taxon>Agaricomycetidae</taxon>
        <taxon>Agaricales</taxon>
        <taxon>Marasmiineae</taxon>
        <taxon>Marasmiaceae</taxon>
        <taxon>Marasmius</taxon>
    </lineage>
</organism>
<evidence type="ECO:0000313" key="2">
    <source>
        <dbReference type="EMBL" id="KAL0069464.1"/>
    </source>
</evidence>
<protein>
    <submittedName>
        <fullName evidence="2">Uncharacterized protein</fullName>
    </submittedName>
</protein>